<evidence type="ECO:0000256" key="9">
    <source>
        <dbReference type="ARBA" id="ARBA00029596"/>
    </source>
</evidence>
<evidence type="ECO:0000256" key="1">
    <source>
        <dbReference type="ARBA" id="ARBA00001342"/>
    </source>
</evidence>
<dbReference type="Gene3D" id="3.50.30.40">
    <property type="entry name" value="Ribonuclease E inhibitor RraA/RraA-like"/>
    <property type="match status" value="1"/>
</dbReference>
<comment type="catalytic activity">
    <reaction evidence="1">
        <text>4-hydroxy-4-methyl-2-oxoglutarate = 2 pyruvate</text>
        <dbReference type="Rhea" id="RHEA:22748"/>
        <dbReference type="ChEBI" id="CHEBI:15361"/>
        <dbReference type="ChEBI" id="CHEBI:58276"/>
        <dbReference type="EC" id="4.1.3.17"/>
    </reaction>
</comment>
<dbReference type="Proteomes" id="UP001163947">
    <property type="component" value="Chromosome"/>
</dbReference>
<comment type="catalytic activity">
    <reaction evidence="12">
        <text>oxaloacetate + H(+) = pyruvate + CO2</text>
        <dbReference type="Rhea" id="RHEA:15641"/>
        <dbReference type="ChEBI" id="CHEBI:15361"/>
        <dbReference type="ChEBI" id="CHEBI:15378"/>
        <dbReference type="ChEBI" id="CHEBI:16452"/>
        <dbReference type="ChEBI" id="CHEBI:16526"/>
        <dbReference type="EC" id="4.1.1.112"/>
    </reaction>
</comment>
<sequence length="253" mass="26315">MAEPATRMPGAISPEKIHTTAIPRHNENFSARLLAVPDTASAVADALDELGLGADIDVDTLQPLVPTGRVCGPAVTVRYVPLGGDPSSNRRNGEGTVFGDRDLYGLGRPGDIAVMDCSGSRSGAVMGALSARWAVKAGIAGCIVDGAIRDTASILDTGLPVWSAARRPAAARYRYETVQLNGPVCLGGHQVHPGDYLVADRDGICIIPFFDVPQVVEHCERAHLAETAFIDRIDAAPSVEDLVAGLGSGATPA</sequence>
<dbReference type="EMBL" id="CP106982">
    <property type="protein sequence ID" value="UYF94312.1"/>
    <property type="molecule type" value="Genomic_DNA"/>
</dbReference>
<comment type="cofactor">
    <cofactor evidence="2">
        <name>a divalent metal cation</name>
        <dbReference type="ChEBI" id="CHEBI:60240"/>
    </cofactor>
</comment>
<dbReference type="EC" id="4.1.3.17" evidence="5"/>
<accession>A0AA46PP67</accession>
<comment type="subunit">
    <text evidence="4">Homotrimer.</text>
</comment>
<gene>
    <name evidence="14" type="ORF">OCS65_00595</name>
</gene>
<dbReference type="PANTHER" id="PTHR33254">
    <property type="entry name" value="4-HYDROXY-4-METHYL-2-OXOGLUTARATE ALDOLASE 3-RELATED"/>
    <property type="match status" value="1"/>
</dbReference>
<dbReference type="GeneID" id="83618871"/>
<evidence type="ECO:0000256" key="5">
    <source>
        <dbReference type="ARBA" id="ARBA00012213"/>
    </source>
</evidence>
<dbReference type="InterPro" id="IPR036704">
    <property type="entry name" value="RraA/RraA-like_sf"/>
</dbReference>
<evidence type="ECO:0000256" key="12">
    <source>
        <dbReference type="ARBA" id="ARBA00047973"/>
    </source>
</evidence>
<dbReference type="EC" id="4.1.1.112" evidence="6"/>
<dbReference type="SUPFAM" id="SSF89562">
    <property type="entry name" value="RraA-like"/>
    <property type="match status" value="1"/>
</dbReference>
<comment type="function">
    <text evidence="8">Catalyzes the aldol cleavage of 4-hydroxy-4-methyl-2-oxoglutarate (HMG) into 2 molecules of pyruvate. Also contains a secondary oxaloacetate (OAA) decarboxylase activity due to the common pyruvate enolate transition state formed following C-C bond cleavage in the retro-aldol and decarboxylation reactions.</text>
</comment>
<feature type="binding site" evidence="13">
    <location>
        <position position="150"/>
    </location>
    <ligand>
        <name>Mg(2+)</name>
        <dbReference type="ChEBI" id="CHEBI:18420"/>
    </ligand>
</feature>
<evidence type="ECO:0000256" key="7">
    <source>
        <dbReference type="ARBA" id="ARBA00016549"/>
    </source>
</evidence>
<dbReference type="CDD" id="cd16841">
    <property type="entry name" value="RraA_family"/>
    <property type="match status" value="1"/>
</dbReference>
<evidence type="ECO:0000256" key="4">
    <source>
        <dbReference type="ARBA" id="ARBA00011233"/>
    </source>
</evidence>
<evidence type="ECO:0000313" key="15">
    <source>
        <dbReference type="Proteomes" id="UP001163947"/>
    </source>
</evidence>
<keyword evidence="13" id="KW-0479">Metal-binding</keyword>
<evidence type="ECO:0000256" key="2">
    <source>
        <dbReference type="ARBA" id="ARBA00001968"/>
    </source>
</evidence>
<proteinExistence type="inferred from homology"/>
<dbReference type="Pfam" id="PF03737">
    <property type="entry name" value="RraA-like"/>
    <property type="match status" value="1"/>
</dbReference>
<evidence type="ECO:0000256" key="10">
    <source>
        <dbReference type="ARBA" id="ARBA00030169"/>
    </source>
</evidence>
<feature type="binding site" evidence="13">
    <location>
        <position position="149"/>
    </location>
    <ligand>
        <name>substrate</name>
    </ligand>
</feature>
<evidence type="ECO:0000256" key="11">
    <source>
        <dbReference type="ARBA" id="ARBA00032305"/>
    </source>
</evidence>
<dbReference type="AlphaFoldDB" id="A0AA46PP67"/>
<dbReference type="InterPro" id="IPR005493">
    <property type="entry name" value="RraA/RraA-like"/>
</dbReference>
<evidence type="ECO:0000313" key="14">
    <source>
        <dbReference type="EMBL" id="UYF94312.1"/>
    </source>
</evidence>
<dbReference type="GO" id="GO:0008948">
    <property type="term" value="F:oxaloacetate decarboxylase activity"/>
    <property type="evidence" value="ECO:0007669"/>
    <property type="project" value="UniProtKB-EC"/>
</dbReference>
<evidence type="ECO:0000256" key="8">
    <source>
        <dbReference type="ARBA" id="ARBA00025046"/>
    </source>
</evidence>
<dbReference type="PANTHER" id="PTHR33254:SF4">
    <property type="entry name" value="4-HYDROXY-4-METHYL-2-OXOGLUTARATE ALDOLASE 3-RELATED"/>
    <property type="match status" value="1"/>
</dbReference>
<protein>
    <recommendedName>
        <fullName evidence="7">Putative 4-hydroxy-4-methyl-2-oxoglutarate aldolase</fullName>
        <ecNumber evidence="6">4.1.1.112</ecNumber>
        <ecNumber evidence="5">4.1.3.17</ecNumber>
    </recommendedName>
    <alternativeName>
        <fullName evidence="11">Oxaloacetate decarboxylase</fullName>
    </alternativeName>
    <alternativeName>
        <fullName evidence="9">Regulator of ribonuclease activity homolog</fullName>
    </alternativeName>
    <alternativeName>
        <fullName evidence="10">RraA-like protein</fullName>
    </alternativeName>
</protein>
<dbReference type="GO" id="GO:0046872">
    <property type="term" value="F:metal ion binding"/>
    <property type="evidence" value="ECO:0007669"/>
    <property type="project" value="UniProtKB-KW"/>
</dbReference>
<comment type="similarity">
    <text evidence="3">Belongs to the class II aldolase/RraA-like family.</text>
</comment>
<reference evidence="14" key="1">
    <citation type="submission" date="2022-09" db="EMBL/GenBank/DDBJ databases">
        <title>The genome sequence of Rhodococcus aetherivorans N1.</title>
        <authorList>
            <person name="Jiang W."/>
        </authorList>
    </citation>
    <scope>NUCLEOTIDE SEQUENCE</scope>
    <source>
        <strain evidence="14">N1</strain>
    </source>
</reference>
<name>A0AA46PP67_9NOCA</name>
<comment type="cofactor">
    <cofactor evidence="13">
        <name>Mg(2+)</name>
        <dbReference type="ChEBI" id="CHEBI:18420"/>
    </cofactor>
</comment>
<dbReference type="GO" id="GO:0047443">
    <property type="term" value="F:4-hydroxy-4-methyl-2-oxoglutarate aldolase activity"/>
    <property type="evidence" value="ECO:0007669"/>
    <property type="project" value="UniProtKB-EC"/>
</dbReference>
<organism evidence="14 15">
    <name type="scientific">Rhodococcus aetherivorans</name>
    <dbReference type="NCBI Taxonomy" id="191292"/>
    <lineage>
        <taxon>Bacteria</taxon>
        <taxon>Bacillati</taxon>
        <taxon>Actinomycetota</taxon>
        <taxon>Actinomycetes</taxon>
        <taxon>Mycobacteriales</taxon>
        <taxon>Nocardiaceae</taxon>
        <taxon>Rhodococcus</taxon>
    </lineage>
</organism>
<evidence type="ECO:0000256" key="6">
    <source>
        <dbReference type="ARBA" id="ARBA00012947"/>
    </source>
</evidence>
<keyword evidence="13" id="KW-0460">Magnesium</keyword>
<evidence type="ECO:0000256" key="13">
    <source>
        <dbReference type="PIRSR" id="PIRSR605493-1"/>
    </source>
</evidence>
<evidence type="ECO:0000256" key="3">
    <source>
        <dbReference type="ARBA" id="ARBA00008621"/>
    </source>
</evidence>
<dbReference type="RefSeq" id="WP_065923239.1">
    <property type="nucleotide sequence ID" value="NZ_CP106982.1"/>
</dbReference>